<proteinExistence type="predicted"/>
<keyword evidence="3" id="KW-0804">Transcription</keyword>
<dbReference type="PROSITE" id="PS00356">
    <property type="entry name" value="HTH_LACI_1"/>
    <property type="match status" value="1"/>
</dbReference>
<comment type="caution">
    <text evidence="5">The sequence shown here is derived from an EMBL/GenBank/DDBJ whole genome shotgun (WGS) entry which is preliminary data.</text>
</comment>
<dbReference type="InterPro" id="IPR046335">
    <property type="entry name" value="LacI/GalR-like_sensor"/>
</dbReference>
<organism evidence="5 6">
    <name type="scientific">Lacticaseibacillus baoqingensis</name>
    <dbReference type="NCBI Taxonomy" id="2486013"/>
    <lineage>
        <taxon>Bacteria</taxon>
        <taxon>Bacillati</taxon>
        <taxon>Bacillota</taxon>
        <taxon>Bacilli</taxon>
        <taxon>Lactobacillales</taxon>
        <taxon>Lactobacillaceae</taxon>
        <taxon>Lacticaseibacillus</taxon>
    </lineage>
</organism>
<evidence type="ECO:0000256" key="3">
    <source>
        <dbReference type="ARBA" id="ARBA00023163"/>
    </source>
</evidence>
<dbReference type="Proteomes" id="UP001597252">
    <property type="component" value="Unassembled WGS sequence"/>
</dbReference>
<dbReference type="SUPFAM" id="SSF47413">
    <property type="entry name" value="lambda repressor-like DNA-binding domains"/>
    <property type="match status" value="1"/>
</dbReference>
<evidence type="ECO:0000313" key="6">
    <source>
        <dbReference type="Proteomes" id="UP001597252"/>
    </source>
</evidence>
<protein>
    <submittedName>
        <fullName evidence="5">LacI family DNA-binding transcriptional regulator</fullName>
    </submittedName>
</protein>
<dbReference type="PANTHER" id="PTHR30146">
    <property type="entry name" value="LACI-RELATED TRANSCRIPTIONAL REPRESSOR"/>
    <property type="match status" value="1"/>
</dbReference>
<dbReference type="CDD" id="cd01392">
    <property type="entry name" value="HTH_LacI"/>
    <property type="match status" value="1"/>
</dbReference>
<dbReference type="Gene3D" id="1.10.260.40">
    <property type="entry name" value="lambda repressor-like DNA-binding domains"/>
    <property type="match status" value="1"/>
</dbReference>
<dbReference type="InterPro" id="IPR010982">
    <property type="entry name" value="Lambda_DNA-bd_dom_sf"/>
</dbReference>
<dbReference type="SUPFAM" id="SSF53822">
    <property type="entry name" value="Periplasmic binding protein-like I"/>
    <property type="match status" value="1"/>
</dbReference>
<reference evidence="6" key="1">
    <citation type="journal article" date="2019" name="Int. J. Syst. Evol. Microbiol.">
        <title>The Global Catalogue of Microorganisms (GCM) 10K type strain sequencing project: providing services to taxonomists for standard genome sequencing and annotation.</title>
        <authorList>
            <consortium name="The Broad Institute Genomics Platform"/>
            <consortium name="The Broad Institute Genome Sequencing Center for Infectious Disease"/>
            <person name="Wu L."/>
            <person name="Ma J."/>
        </authorList>
    </citation>
    <scope>NUCLEOTIDE SEQUENCE [LARGE SCALE GENOMIC DNA]</scope>
    <source>
        <strain evidence="6">CCM 8903</strain>
    </source>
</reference>
<keyword evidence="6" id="KW-1185">Reference proteome</keyword>
<dbReference type="Gene3D" id="3.40.50.2300">
    <property type="match status" value="2"/>
</dbReference>
<keyword evidence="1" id="KW-0805">Transcription regulation</keyword>
<evidence type="ECO:0000313" key="5">
    <source>
        <dbReference type="EMBL" id="MFD1485029.1"/>
    </source>
</evidence>
<dbReference type="RefSeq" id="WP_125748498.1">
    <property type="nucleotide sequence ID" value="NZ_JBHTON010000019.1"/>
</dbReference>
<name>A0ABW4E857_9LACO</name>
<dbReference type="PRINTS" id="PR00036">
    <property type="entry name" value="HTHLACI"/>
</dbReference>
<dbReference type="CDD" id="cd01544">
    <property type="entry name" value="PBP1_GalR"/>
    <property type="match status" value="1"/>
</dbReference>
<accession>A0ABW4E857</accession>
<feature type="domain" description="HTH lacI-type" evidence="4">
    <location>
        <begin position="4"/>
        <end position="57"/>
    </location>
</feature>
<evidence type="ECO:0000256" key="2">
    <source>
        <dbReference type="ARBA" id="ARBA00023125"/>
    </source>
</evidence>
<evidence type="ECO:0000259" key="4">
    <source>
        <dbReference type="PROSITE" id="PS50932"/>
    </source>
</evidence>
<sequence>MTIATLKDIAHQADVSIATVSRVLNGDTTLSVSTATRERIFAAAEALNYTKHQRLTTPPAGTIALFAWHTQADETTDLYYRAIRWGVENQLAQAGFTLLRVFPGDPWPQKQTINGAIALGKYSQAQLTAFKTLKVPLVVIDQDVLSAGVTCVVPDFATPLQAIAQYFIAEKHQRIGMLAGQESTSDGEVLRDLRPLLFTSAVVAAGGKRPEIMTGEFTTESGYTTMKQALTTIPQAKFPTAWFIANDTMAIGAIKALQEHGLKVPEQIRVIGFNDLAVGRYLTPALSTVHVATAEMGQAAVQLLGTLLANSYTQPLKLTLASTLVLRQS</sequence>
<dbReference type="PANTHER" id="PTHR30146:SF149">
    <property type="entry name" value="HTH-TYPE TRANSCRIPTIONAL REGULATOR EBGR"/>
    <property type="match status" value="1"/>
</dbReference>
<dbReference type="Pfam" id="PF13377">
    <property type="entry name" value="Peripla_BP_3"/>
    <property type="match status" value="1"/>
</dbReference>
<gene>
    <name evidence="5" type="ORF">ACFQ5J_07280</name>
</gene>
<evidence type="ECO:0000256" key="1">
    <source>
        <dbReference type="ARBA" id="ARBA00023015"/>
    </source>
</evidence>
<dbReference type="InterPro" id="IPR028082">
    <property type="entry name" value="Peripla_BP_I"/>
</dbReference>
<keyword evidence="2 5" id="KW-0238">DNA-binding</keyword>
<dbReference type="PROSITE" id="PS50932">
    <property type="entry name" value="HTH_LACI_2"/>
    <property type="match status" value="1"/>
</dbReference>
<dbReference type="SMART" id="SM00354">
    <property type="entry name" value="HTH_LACI"/>
    <property type="match status" value="1"/>
</dbReference>
<dbReference type="GO" id="GO:0003677">
    <property type="term" value="F:DNA binding"/>
    <property type="evidence" value="ECO:0007669"/>
    <property type="project" value="UniProtKB-KW"/>
</dbReference>
<dbReference type="InterPro" id="IPR000843">
    <property type="entry name" value="HTH_LacI"/>
</dbReference>
<dbReference type="EMBL" id="JBHTON010000019">
    <property type="protein sequence ID" value="MFD1485029.1"/>
    <property type="molecule type" value="Genomic_DNA"/>
</dbReference>
<dbReference type="Pfam" id="PF00356">
    <property type="entry name" value="LacI"/>
    <property type="match status" value="1"/>
</dbReference>